<comment type="similarity">
    <text evidence="1">Belongs to the isocitrate lyase/PEP mutase superfamily. PEP mutase family.</text>
</comment>
<dbReference type="EMBL" id="QQAZ01000001">
    <property type="protein sequence ID" value="RDI55571.1"/>
    <property type="molecule type" value="Genomic_DNA"/>
</dbReference>
<evidence type="ECO:0000313" key="2">
    <source>
        <dbReference type="EMBL" id="RDI55571.1"/>
    </source>
</evidence>
<dbReference type="Pfam" id="PF13714">
    <property type="entry name" value="PEP_mutase"/>
    <property type="match status" value="1"/>
</dbReference>
<name>A0A370HEA6_9NOCA</name>
<dbReference type="CDD" id="cd00377">
    <property type="entry name" value="ICL_PEPM"/>
    <property type="match status" value="1"/>
</dbReference>
<dbReference type="OrthoDB" id="9771433at2"/>
<dbReference type="AlphaFoldDB" id="A0A370HEA6"/>
<protein>
    <submittedName>
        <fullName evidence="2">Phosphoenolpyruvate phosphomutase</fullName>
    </submittedName>
</protein>
<dbReference type="Gene3D" id="3.20.20.60">
    <property type="entry name" value="Phosphoenolpyruvate-binding domains"/>
    <property type="match status" value="1"/>
</dbReference>
<reference evidence="2 3" key="1">
    <citation type="submission" date="2018-07" db="EMBL/GenBank/DDBJ databases">
        <title>Genomic Encyclopedia of Type Strains, Phase IV (KMG-IV): sequencing the most valuable type-strain genomes for metagenomic binning, comparative biology and taxonomic classification.</title>
        <authorList>
            <person name="Goeker M."/>
        </authorList>
    </citation>
    <scope>NUCLEOTIDE SEQUENCE [LARGE SCALE GENOMIC DNA]</scope>
    <source>
        <strain evidence="2 3">DSM 44952</strain>
    </source>
</reference>
<gene>
    <name evidence="2" type="ORF">DFR68_101404</name>
</gene>
<dbReference type="InterPro" id="IPR015813">
    <property type="entry name" value="Pyrv/PenolPyrv_kinase-like_dom"/>
</dbReference>
<dbReference type="InterPro" id="IPR040442">
    <property type="entry name" value="Pyrv_kinase-like_dom_sf"/>
</dbReference>
<dbReference type="PANTHER" id="PTHR42905:SF7">
    <property type="entry name" value="PHOSPHOENOLPYRUVATE PHOSPHOMUTASE"/>
    <property type="match status" value="1"/>
</dbReference>
<dbReference type="SUPFAM" id="SSF51621">
    <property type="entry name" value="Phosphoenolpyruvate/pyruvate domain"/>
    <property type="match status" value="1"/>
</dbReference>
<dbReference type="GO" id="GO:0003824">
    <property type="term" value="F:catalytic activity"/>
    <property type="evidence" value="ECO:0007669"/>
    <property type="project" value="InterPro"/>
</dbReference>
<comment type="caution">
    <text evidence="2">The sequence shown here is derived from an EMBL/GenBank/DDBJ whole genome shotgun (WGS) entry which is preliminary data.</text>
</comment>
<proteinExistence type="inferred from homology"/>
<organism evidence="2 3">
    <name type="scientific">Nocardia mexicana</name>
    <dbReference type="NCBI Taxonomy" id="279262"/>
    <lineage>
        <taxon>Bacteria</taxon>
        <taxon>Bacillati</taxon>
        <taxon>Actinomycetota</taxon>
        <taxon>Actinomycetes</taxon>
        <taxon>Mycobacteriales</taxon>
        <taxon>Nocardiaceae</taxon>
        <taxon>Nocardia</taxon>
    </lineage>
</organism>
<sequence length="295" mass="31409">MTHTNGHGSKSAQLRKLLAGDRLARVVGVGDGLSALLASRHGFDALWGSGLSISAAHALPDASILTMTEFLQATAVIDAATPLPTIADCDTGFGDVNVVMRATREYERRGIAGICMEDKQFPKRNSFSGGQQLAPIAEFAQKIRAAKSVQVSPDFVVIARVESLIAETGMADALERGARYAQAGADALLIHSKSESPDEVLEFAAEWNRQSDPLPLVAVPTTYYSASVDELERGGFSMVIYANQSLRAVVRVVNDVFARLSSAASTAEMEEQLIPVVEVLDLIGMDSLLTSDVDG</sequence>
<dbReference type="RefSeq" id="WP_068030163.1">
    <property type="nucleotide sequence ID" value="NZ_QQAZ01000001.1"/>
</dbReference>
<dbReference type="PANTHER" id="PTHR42905">
    <property type="entry name" value="PHOSPHOENOLPYRUVATE CARBOXYLASE"/>
    <property type="match status" value="1"/>
</dbReference>
<keyword evidence="2" id="KW-0670">Pyruvate</keyword>
<evidence type="ECO:0000256" key="1">
    <source>
        <dbReference type="ARBA" id="ARBA00038455"/>
    </source>
</evidence>
<dbReference type="Proteomes" id="UP000255355">
    <property type="component" value="Unassembled WGS sequence"/>
</dbReference>
<evidence type="ECO:0000313" key="3">
    <source>
        <dbReference type="Proteomes" id="UP000255355"/>
    </source>
</evidence>
<dbReference type="STRING" id="1210089.GCA_001613165_07059"/>
<dbReference type="InterPro" id="IPR039556">
    <property type="entry name" value="ICL/PEPM"/>
</dbReference>
<accession>A0A370HEA6</accession>
<keyword evidence="3" id="KW-1185">Reference proteome</keyword>